<keyword evidence="2" id="KW-1185">Reference proteome</keyword>
<dbReference type="Proteomes" id="UP000642748">
    <property type="component" value="Unassembled WGS sequence"/>
</dbReference>
<protein>
    <recommendedName>
        <fullName evidence="3">Resolvase, N terminal domain</fullName>
    </recommendedName>
</protein>
<dbReference type="Gene3D" id="3.90.1750.20">
    <property type="entry name" value="Putative Large Serine Recombinase, Chain B, Domain 2"/>
    <property type="match status" value="1"/>
</dbReference>
<reference evidence="1" key="1">
    <citation type="submission" date="2021-01" db="EMBL/GenBank/DDBJ databases">
        <title>Whole genome shotgun sequence of Rugosimonospora africana NBRC 104875.</title>
        <authorList>
            <person name="Komaki H."/>
            <person name="Tamura T."/>
        </authorList>
    </citation>
    <scope>NUCLEOTIDE SEQUENCE</scope>
    <source>
        <strain evidence="1">NBRC 104875</strain>
    </source>
</reference>
<evidence type="ECO:0008006" key="3">
    <source>
        <dbReference type="Google" id="ProtNLM"/>
    </source>
</evidence>
<gene>
    <name evidence="1" type="ORF">Raf01_82490</name>
</gene>
<name>A0A8J3R1G0_9ACTN</name>
<organism evidence="1 2">
    <name type="scientific">Rugosimonospora africana</name>
    <dbReference type="NCBI Taxonomy" id="556532"/>
    <lineage>
        <taxon>Bacteria</taxon>
        <taxon>Bacillati</taxon>
        <taxon>Actinomycetota</taxon>
        <taxon>Actinomycetes</taxon>
        <taxon>Micromonosporales</taxon>
        <taxon>Micromonosporaceae</taxon>
        <taxon>Rugosimonospora</taxon>
    </lineage>
</organism>
<dbReference type="EMBL" id="BONZ01000088">
    <property type="protein sequence ID" value="GIH20077.1"/>
    <property type="molecule type" value="Genomic_DNA"/>
</dbReference>
<evidence type="ECO:0000313" key="1">
    <source>
        <dbReference type="EMBL" id="GIH20077.1"/>
    </source>
</evidence>
<evidence type="ECO:0000313" key="2">
    <source>
        <dbReference type="Proteomes" id="UP000642748"/>
    </source>
</evidence>
<proteinExistence type="predicted"/>
<dbReference type="InterPro" id="IPR038109">
    <property type="entry name" value="DNA_bind_recomb_sf"/>
</dbReference>
<sequence length="153" mass="16934">MADPDRGFDAIVVGEFERAFYGDQYKQLAPPFALYGVQLWLPELNGPVDATNELHVSLLALLGVHSRREAQRSRFRSKAAMRAQVIEQGRHLGGRPPYGYRLVDAGPHPNAGHAKWGRRAQRLEPEPTSAPHVQWMFAQRLAGRSVAGIALGS</sequence>
<comment type="caution">
    <text evidence="1">The sequence shown here is derived from an EMBL/GenBank/DDBJ whole genome shotgun (WGS) entry which is preliminary data.</text>
</comment>
<accession>A0A8J3R1G0</accession>
<dbReference type="AlphaFoldDB" id="A0A8J3R1G0"/>